<feature type="region of interest" description="Disordered" evidence="1">
    <location>
        <begin position="159"/>
        <end position="203"/>
    </location>
</feature>
<dbReference type="AlphaFoldDB" id="X6MIL4"/>
<reference evidence="2 3" key="1">
    <citation type="journal article" date="2013" name="Curr. Biol.">
        <title>The Genome of the Foraminiferan Reticulomyxa filosa.</title>
        <authorList>
            <person name="Glockner G."/>
            <person name="Hulsmann N."/>
            <person name="Schleicher M."/>
            <person name="Noegel A.A."/>
            <person name="Eichinger L."/>
            <person name="Gallinger C."/>
            <person name="Pawlowski J."/>
            <person name="Sierra R."/>
            <person name="Euteneuer U."/>
            <person name="Pillet L."/>
            <person name="Moustafa A."/>
            <person name="Platzer M."/>
            <person name="Groth M."/>
            <person name="Szafranski K."/>
            <person name="Schliwa M."/>
        </authorList>
    </citation>
    <scope>NUCLEOTIDE SEQUENCE [LARGE SCALE GENOMIC DNA]</scope>
</reference>
<feature type="compositionally biased region" description="Basic and acidic residues" evidence="1">
    <location>
        <begin position="172"/>
        <end position="203"/>
    </location>
</feature>
<feature type="region of interest" description="Disordered" evidence="1">
    <location>
        <begin position="1"/>
        <end position="20"/>
    </location>
</feature>
<dbReference type="EMBL" id="ASPP01020356">
    <property type="protein sequence ID" value="ETO13848.1"/>
    <property type="molecule type" value="Genomic_DNA"/>
</dbReference>
<evidence type="ECO:0000256" key="1">
    <source>
        <dbReference type="SAM" id="MobiDB-lite"/>
    </source>
</evidence>
<dbReference type="Proteomes" id="UP000023152">
    <property type="component" value="Unassembled WGS sequence"/>
</dbReference>
<keyword evidence="3" id="KW-1185">Reference proteome</keyword>
<protein>
    <submittedName>
        <fullName evidence="2">Uncharacterized protein</fullName>
    </submittedName>
</protein>
<evidence type="ECO:0000313" key="3">
    <source>
        <dbReference type="Proteomes" id="UP000023152"/>
    </source>
</evidence>
<sequence>MGNNRSSNNASKNAGDPPVESKAVTFDGKILSFTSIDSTKKWQLRHVSKRMSVVRIIFFFFCVLKKKKELYVSSLITFVIELWIDEKRQGNLNRIWLREKGEIDLTGSSFDYSCKMAEDSDELKDFVKHVNTLCPSLVFKERPVSPEMQELRRLKMELEQDDSISTSEDPNPDEKGQDQDQEKKKEKQKEKEKRKKEREEKMNRVKKLTLSLAAFMLTDMNGRCNFNLYQPV</sequence>
<accession>X6MIL4</accession>
<name>X6MIL4_RETFI</name>
<organism evidence="2 3">
    <name type="scientific">Reticulomyxa filosa</name>
    <dbReference type="NCBI Taxonomy" id="46433"/>
    <lineage>
        <taxon>Eukaryota</taxon>
        <taxon>Sar</taxon>
        <taxon>Rhizaria</taxon>
        <taxon>Retaria</taxon>
        <taxon>Foraminifera</taxon>
        <taxon>Monothalamids</taxon>
        <taxon>Reticulomyxidae</taxon>
        <taxon>Reticulomyxa</taxon>
    </lineage>
</organism>
<evidence type="ECO:0000313" key="2">
    <source>
        <dbReference type="EMBL" id="ETO13848.1"/>
    </source>
</evidence>
<proteinExistence type="predicted"/>
<gene>
    <name evidence="2" type="ORF">RFI_23520</name>
</gene>
<comment type="caution">
    <text evidence="2">The sequence shown here is derived from an EMBL/GenBank/DDBJ whole genome shotgun (WGS) entry which is preliminary data.</text>
</comment>
<feature type="compositionally biased region" description="Low complexity" evidence="1">
    <location>
        <begin position="1"/>
        <end position="14"/>
    </location>
</feature>